<evidence type="ECO:0000259" key="7">
    <source>
        <dbReference type="Pfam" id="PF24961"/>
    </source>
</evidence>
<gene>
    <name evidence="8" type="ORF">ERX37_01955</name>
</gene>
<feature type="domain" description="NfeD-like C-terminal" evidence="6">
    <location>
        <begin position="148"/>
        <end position="200"/>
    </location>
</feature>
<dbReference type="InterPro" id="IPR056739">
    <property type="entry name" value="NfeD_membrane"/>
</dbReference>
<dbReference type="InterPro" id="IPR012340">
    <property type="entry name" value="NA-bd_OB-fold"/>
</dbReference>
<accession>A0A4R6BNU1</accession>
<protein>
    <submittedName>
        <fullName evidence="8">Serine protease</fullName>
    </submittedName>
</protein>
<feature type="domain" description="NfeD integral membrane" evidence="7">
    <location>
        <begin position="2"/>
        <end position="115"/>
    </location>
</feature>
<keyword evidence="4 5" id="KW-0472">Membrane</keyword>
<feature type="transmembrane region" description="Helical" evidence="5">
    <location>
        <begin position="26"/>
        <end position="45"/>
    </location>
</feature>
<evidence type="ECO:0000259" key="6">
    <source>
        <dbReference type="Pfam" id="PF01957"/>
    </source>
</evidence>
<dbReference type="GO" id="GO:0005886">
    <property type="term" value="C:plasma membrane"/>
    <property type="evidence" value="ECO:0007669"/>
    <property type="project" value="TreeGrafter"/>
</dbReference>
<evidence type="ECO:0000256" key="5">
    <source>
        <dbReference type="SAM" id="Phobius"/>
    </source>
</evidence>
<dbReference type="GO" id="GO:0008233">
    <property type="term" value="F:peptidase activity"/>
    <property type="evidence" value="ECO:0007669"/>
    <property type="project" value="UniProtKB-KW"/>
</dbReference>
<evidence type="ECO:0000256" key="1">
    <source>
        <dbReference type="ARBA" id="ARBA00004141"/>
    </source>
</evidence>
<sequence>MIILLLMIVIFLSAVAQLYESRFTIAGFILISGCLAFVMMTGMTGDLEMISVMLFVAGVIFLVLELFVVGAVLGIVGALMVLASFLLVGEDISRMAVFLAVSLMLAVIEWVVLVKFFGKKIPLFKNVILTDSTSKEAGYSSHDDRSHFVGRVARTLTPLRPSGIITLDGKRIDAVSEGAFIEKDREVTIIFVEGTRVVVRAL</sequence>
<reference evidence="8 9" key="1">
    <citation type="submission" date="2019-01" db="EMBL/GenBank/DDBJ databases">
        <title>Draft genome sequences of the type strains of six Macrococcus species.</title>
        <authorList>
            <person name="Mazhar S."/>
            <person name="Altermann E."/>
            <person name="Hill C."/>
            <person name="Mcauliffe O."/>
        </authorList>
    </citation>
    <scope>NUCLEOTIDE SEQUENCE [LARGE SCALE GENOMIC DNA]</scope>
    <source>
        <strain evidence="8 9">CCM4809</strain>
    </source>
</reference>
<dbReference type="InterPro" id="IPR052165">
    <property type="entry name" value="Membrane_assoc_protease"/>
</dbReference>
<feature type="transmembrane region" description="Helical" evidence="5">
    <location>
        <begin position="95"/>
        <end position="117"/>
    </location>
</feature>
<dbReference type="Pfam" id="PF01957">
    <property type="entry name" value="NfeD"/>
    <property type="match status" value="1"/>
</dbReference>
<keyword evidence="8" id="KW-0645">Protease</keyword>
<evidence type="ECO:0000313" key="9">
    <source>
        <dbReference type="Proteomes" id="UP000295328"/>
    </source>
</evidence>
<dbReference type="Pfam" id="PF24961">
    <property type="entry name" value="NfeD_membrane"/>
    <property type="match status" value="1"/>
</dbReference>
<keyword evidence="2 5" id="KW-0812">Transmembrane</keyword>
<dbReference type="PANTHER" id="PTHR33507:SF3">
    <property type="entry name" value="INNER MEMBRANE PROTEIN YBBJ"/>
    <property type="match status" value="1"/>
</dbReference>
<dbReference type="PANTHER" id="PTHR33507">
    <property type="entry name" value="INNER MEMBRANE PROTEIN YBBJ"/>
    <property type="match status" value="1"/>
</dbReference>
<dbReference type="OrthoDB" id="9806253at2"/>
<comment type="subcellular location">
    <subcellularLocation>
        <location evidence="1">Membrane</location>
        <topology evidence="1">Multi-pass membrane protein</topology>
    </subcellularLocation>
</comment>
<dbReference type="Proteomes" id="UP000295328">
    <property type="component" value="Unassembled WGS sequence"/>
</dbReference>
<proteinExistence type="predicted"/>
<dbReference type="AlphaFoldDB" id="A0A4R6BNU1"/>
<dbReference type="Gene3D" id="2.40.50.140">
    <property type="entry name" value="Nucleic acid-binding proteins"/>
    <property type="match status" value="1"/>
</dbReference>
<dbReference type="InterPro" id="IPR002810">
    <property type="entry name" value="NfeD-like_C"/>
</dbReference>
<feature type="transmembrane region" description="Helical" evidence="5">
    <location>
        <begin position="52"/>
        <end position="83"/>
    </location>
</feature>
<evidence type="ECO:0000256" key="3">
    <source>
        <dbReference type="ARBA" id="ARBA00022989"/>
    </source>
</evidence>
<dbReference type="GO" id="GO:0006508">
    <property type="term" value="P:proteolysis"/>
    <property type="evidence" value="ECO:0007669"/>
    <property type="project" value="UniProtKB-KW"/>
</dbReference>
<dbReference type="EMBL" id="SCWE01000001">
    <property type="protein sequence ID" value="TDM03554.1"/>
    <property type="molecule type" value="Genomic_DNA"/>
</dbReference>
<evidence type="ECO:0000313" key="8">
    <source>
        <dbReference type="EMBL" id="TDM03554.1"/>
    </source>
</evidence>
<evidence type="ECO:0000256" key="4">
    <source>
        <dbReference type="ARBA" id="ARBA00023136"/>
    </source>
</evidence>
<evidence type="ECO:0000256" key="2">
    <source>
        <dbReference type="ARBA" id="ARBA00022692"/>
    </source>
</evidence>
<keyword evidence="9" id="KW-1185">Reference proteome</keyword>
<organism evidence="8 9">
    <name type="scientific">Macrococcus hajekii</name>
    <dbReference type="NCBI Taxonomy" id="198482"/>
    <lineage>
        <taxon>Bacteria</taxon>
        <taxon>Bacillati</taxon>
        <taxon>Bacillota</taxon>
        <taxon>Bacilli</taxon>
        <taxon>Bacillales</taxon>
        <taxon>Staphylococcaceae</taxon>
        <taxon>Macrococcus</taxon>
    </lineage>
</organism>
<keyword evidence="8" id="KW-0378">Hydrolase</keyword>
<comment type="caution">
    <text evidence="8">The sequence shown here is derived from an EMBL/GenBank/DDBJ whole genome shotgun (WGS) entry which is preliminary data.</text>
</comment>
<dbReference type="SUPFAM" id="SSF141322">
    <property type="entry name" value="NfeD domain-like"/>
    <property type="match status" value="1"/>
</dbReference>
<name>A0A4R6BNU1_9STAP</name>
<keyword evidence="3 5" id="KW-1133">Transmembrane helix</keyword>